<feature type="transmembrane region" description="Helical" evidence="2">
    <location>
        <begin position="104"/>
        <end position="125"/>
    </location>
</feature>
<evidence type="ECO:0000313" key="3">
    <source>
        <dbReference type="EMBL" id="EFT83944.1"/>
    </source>
</evidence>
<feature type="compositionally biased region" description="Low complexity" evidence="1">
    <location>
        <begin position="230"/>
        <end position="244"/>
    </location>
</feature>
<dbReference type="PIRSF" id="PIRSF010219">
    <property type="entry name" value="UCP010219"/>
    <property type="match status" value="1"/>
</dbReference>
<dbReference type="PATRIC" id="fig|864564.6.peg.764"/>
<keyword evidence="4" id="KW-1185">Reference proteome</keyword>
<reference evidence="3 4" key="1">
    <citation type="submission" date="2010-12" db="EMBL/GenBank/DDBJ databases">
        <authorList>
            <person name="Muzny D."/>
            <person name="Qin X."/>
            <person name="Buhay C."/>
            <person name="Dugan-Rocha S."/>
            <person name="Ding Y."/>
            <person name="Chen G."/>
            <person name="Hawes A."/>
            <person name="Holder M."/>
            <person name="Jhangiani S."/>
            <person name="Johnson A."/>
            <person name="Khan Z."/>
            <person name="Li Z."/>
            <person name="Liu W."/>
            <person name="Liu X."/>
            <person name="Perez L."/>
            <person name="Shen H."/>
            <person name="Wang Q."/>
            <person name="Watt J."/>
            <person name="Xi L."/>
            <person name="Xin Y."/>
            <person name="Zhou J."/>
            <person name="Deng J."/>
            <person name="Jiang H."/>
            <person name="Liu Y."/>
            <person name="Qu J."/>
            <person name="Song X.-Z."/>
            <person name="Zhang L."/>
            <person name="Villasana D."/>
            <person name="Johnson A."/>
            <person name="Liu J."/>
            <person name="Liyanage D."/>
            <person name="Lorensuhewa L."/>
            <person name="Robinson T."/>
            <person name="Song A."/>
            <person name="Song B.-B."/>
            <person name="Dinh H."/>
            <person name="Thornton R."/>
            <person name="Coyle M."/>
            <person name="Francisco L."/>
            <person name="Jackson L."/>
            <person name="Javaid M."/>
            <person name="Korchina V."/>
            <person name="Kovar C."/>
            <person name="Mata R."/>
            <person name="Mathew T."/>
            <person name="Ngo R."/>
            <person name="Nguyen L."/>
            <person name="Nguyen N."/>
            <person name="Okwuonu G."/>
            <person name="Ongeri F."/>
            <person name="Pham C."/>
            <person name="Simmons D."/>
            <person name="Wilczek-Boney K."/>
            <person name="Hale W."/>
            <person name="Jakkamsetti A."/>
            <person name="Pham P."/>
            <person name="Ruth R."/>
            <person name="San Lucas F."/>
            <person name="Warren J."/>
            <person name="Zhang J."/>
            <person name="Zhao Z."/>
            <person name="Zhou C."/>
            <person name="Zhu D."/>
            <person name="Lee S."/>
            <person name="Bess C."/>
            <person name="Blankenburg K."/>
            <person name="Forbes L."/>
            <person name="Fu Q."/>
            <person name="Gubbala S."/>
            <person name="Hirani K."/>
            <person name="Jayaseelan J.C."/>
            <person name="Lara F."/>
            <person name="Munidasa M."/>
            <person name="Palculict T."/>
            <person name="Patil S."/>
            <person name="Pu L.-L."/>
            <person name="Saada N."/>
            <person name="Tang L."/>
            <person name="Weissenberger G."/>
            <person name="Zhu Y."/>
            <person name="Hemphill L."/>
            <person name="Shang Y."/>
            <person name="Youmans B."/>
            <person name="Ayvaz T."/>
            <person name="Ross M."/>
            <person name="Santibanez J."/>
            <person name="Aqrawi P."/>
            <person name="Gross S."/>
            <person name="Joshi V."/>
            <person name="Fowler G."/>
            <person name="Nazareth L."/>
            <person name="Reid J."/>
            <person name="Worley K."/>
            <person name="Petrosino J."/>
            <person name="Highlander S."/>
            <person name="Gibbs R."/>
        </authorList>
    </citation>
    <scope>NUCLEOTIDE SEQUENCE [LARGE SCALE GENOMIC DNA]</scope>
    <source>
        <strain evidence="3 4">DSM 10105</strain>
    </source>
</reference>
<dbReference type="AlphaFoldDB" id="E6JZ54"/>
<keyword evidence="2" id="KW-0812">Transmembrane</keyword>
<dbReference type="Proteomes" id="UP000004946">
    <property type="component" value="Chromosome"/>
</dbReference>
<keyword evidence="2" id="KW-1133">Transmembrane helix</keyword>
<accession>E6JZ54</accession>
<dbReference type="eggNOG" id="ENOG5031MNQ">
    <property type="taxonomic scope" value="Bacteria"/>
</dbReference>
<evidence type="ECO:0000256" key="2">
    <source>
        <dbReference type="SAM" id="Phobius"/>
    </source>
</evidence>
<feature type="transmembrane region" description="Helical" evidence="2">
    <location>
        <begin position="161"/>
        <end position="185"/>
    </location>
</feature>
<dbReference type="InterPro" id="IPR016566">
    <property type="entry name" value="UCP010219"/>
</dbReference>
<name>E6JZ54_PARDN</name>
<protein>
    <recommendedName>
        <fullName evidence="5">DUF3159 domain-containing protein</fullName>
    </recommendedName>
</protein>
<dbReference type="EMBL" id="AEON01000001">
    <property type="protein sequence ID" value="EFT83944.1"/>
    <property type="molecule type" value="Genomic_DNA"/>
</dbReference>
<feature type="transmembrane region" description="Helical" evidence="2">
    <location>
        <begin position="80"/>
        <end position="98"/>
    </location>
</feature>
<evidence type="ECO:0008006" key="5">
    <source>
        <dbReference type="Google" id="ProtNLM"/>
    </source>
</evidence>
<comment type="caution">
    <text evidence="3">The sequence shown here is derived from an EMBL/GenBank/DDBJ whole genome shotgun (WGS) entry which is preliminary data.</text>
</comment>
<dbReference type="HOGENOM" id="CLU_075797_0_0_11"/>
<evidence type="ECO:0000313" key="4">
    <source>
        <dbReference type="Proteomes" id="UP000004946"/>
    </source>
</evidence>
<feature type="region of interest" description="Disordered" evidence="1">
    <location>
        <begin position="1"/>
        <end position="21"/>
    </location>
</feature>
<keyword evidence="2" id="KW-0472">Membrane</keyword>
<feature type="transmembrane region" description="Helical" evidence="2">
    <location>
        <begin position="197"/>
        <end position="219"/>
    </location>
</feature>
<dbReference type="KEGG" id="pdo:PSDT_0692"/>
<gene>
    <name evidence="3" type="ORF">HMPREF0620_0949</name>
</gene>
<feature type="region of interest" description="Disordered" evidence="1">
    <location>
        <begin position="223"/>
        <end position="252"/>
    </location>
</feature>
<evidence type="ECO:0000256" key="1">
    <source>
        <dbReference type="SAM" id="MobiDB-lite"/>
    </source>
</evidence>
<organism evidence="3 4">
    <name type="scientific">Parascardovia denticolens DSM 10105 = JCM 12538</name>
    <dbReference type="NCBI Taxonomy" id="864564"/>
    <lineage>
        <taxon>Bacteria</taxon>
        <taxon>Bacillati</taxon>
        <taxon>Actinomycetota</taxon>
        <taxon>Actinomycetes</taxon>
        <taxon>Bifidobacteriales</taxon>
        <taxon>Bifidobacteriaceae</taxon>
        <taxon>Parascardovia</taxon>
    </lineage>
</organism>
<dbReference type="Pfam" id="PF11361">
    <property type="entry name" value="DUF3159"/>
    <property type="match status" value="1"/>
</dbReference>
<proteinExistence type="predicted"/>
<sequence length="252" mass="27473">MTPSSPESSSPSCSSTSSQDFSPLDTISGVRGLVESVLPALVFILLYLFTRSLPWIVGISLFIACAEFLLRLIQKQKLAGTLFGFVAVLVCLLTAWFSHDARNFYLPGFILNAVLLILLMISMVAKTPGVGFLVEVWRDADISDYSAWSARWKQDKSLLSAYRLATWIWAGIFALRLLVEIPLYVAQSVAWLGTARVILGIPLFLLGLWVSWILLAGPIQANKAARPSKTDSASSDSAPSDSTPVNSESELS</sequence>